<dbReference type="Gene3D" id="3.80.10.10">
    <property type="entry name" value="Ribonuclease Inhibitor"/>
    <property type="match status" value="8"/>
</dbReference>
<dbReference type="SUPFAM" id="SSF52058">
    <property type="entry name" value="L domain-like"/>
    <property type="match status" value="3"/>
</dbReference>
<reference evidence="4" key="2">
    <citation type="submission" date="2022-10" db="EMBL/GenBank/DDBJ databases">
        <authorList>
            <consortium name="ENA_rothamsted_submissions"/>
            <consortium name="culmorum"/>
            <person name="King R."/>
        </authorList>
    </citation>
    <scope>NUCLEOTIDE SEQUENCE</scope>
</reference>
<dbReference type="InterPro" id="IPR003591">
    <property type="entry name" value="Leu-rich_rpt_typical-subtyp"/>
</dbReference>
<dbReference type="Proteomes" id="UP001153620">
    <property type="component" value="Chromosome 1"/>
</dbReference>
<dbReference type="SMART" id="SM00369">
    <property type="entry name" value="LRR_TYP"/>
    <property type="match status" value="23"/>
</dbReference>
<dbReference type="PROSITE" id="PS51450">
    <property type="entry name" value="LRR"/>
    <property type="match status" value="6"/>
</dbReference>
<keyword evidence="3" id="KW-1133">Transmembrane helix</keyword>
<dbReference type="PANTHER" id="PTHR45712:SF22">
    <property type="entry name" value="INSULIN-LIKE GROWTH FACTOR-BINDING PROTEIN COMPLEX ACID LABILE SUBUNIT"/>
    <property type="match status" value="1"/>
</dbReference>
<dbReference type="SUPFAM" id="SSF52047">
    <property type="entry name" value="RNI-like"/>
    <property type="match status" value="1"/>
</dbReference>
<organism evidence="4 5">
    <name type="scientific">Chironomus riparius</name>
    <dbReference type="NCBI Taxonomy" id="315576"/>
    <lineage>
        <taxon>Eukaryota</taxon>
        <taxon>Metazoa</taxon>
        <taxon>Ecdysozoa</taxon>
        <taxon>Arthropoda</taxon>
        <taxon>Hexapoda</taxon>
        <taxon>Insecta</taxon>
        <taxon>Pterygota</taxon>
        <taxon>Neoptera</taxon>
        <taxon>Endopterygota</taxon>
        <taxon>Diptera</taxon>
        <taxon>Nematocera</taxon>
        <taxon>Chironomoidea</taxon>
        <taxon>Chironomidae</taxon>
        <taxon>Chironominae</taxon>
        <taxon>Chironomus</taxon>
    </lineage>
</organism>
<gene>
    <name evidence="4" type="ORF">CHIRRI_LOCUS3232</name>
</gene>
<evidence type="ECO:0000256" key="3">
    <source>
        <dbReference type="SAM" id="Phobius"/>
    </source>
</evidence>
<feature type="transmembrane region" description="Helical" evidence="3">
    <location>
        <begin position="1275"/>
        <end position="1293"/>
    </location>
</feature>
<dbReference type="Pfam" id="PF13855">
    <property type="entry name" value="LRR_8"/>
    <property type="match status" value="6"/>
</dbReference>
<dbReference type="SMART" id="SM00365">
    <property type="entry name" value="LRR_SD22"/>
    <property type="match status" value="13"/>
</dbReference>
<evidence type="ECO:0008006" key="6">
    <source>
        <dbReference type="Google" id="ProtNLM"/>
    </source>
</evidence>
<proteinExistence type="predicted"/>
<dbReference type="EMBL" id="OU895877">
    <property type="protein sequence ID" value="CAG9800282.1"/>
    <property type="molecule type" value="Genomic_DNA"/>
</dbReference>
<keyword evidence="3" id="KW-0812">Transmembrane</keyword>
<dbReference type="PANTHER" id="PTHR45712">
    <property type="entry name" value="AGAP008170-PA"/>
    <property type="match status" value="1"/>
</dbReference>
<dbReference type="OrthoDB" id="10022853at2759"/>
<dbReference type="InterPro" id="IPR001611">
    <property type="entry name" value="Leu-rich_rpt"/>
</dbReference>
<sequence length="1295" mass="149465">MDKCNLHFHKINVVLLLIMIYWLKLSICWKLDNDNVMYMNQDILYNCPLNTMCRCFPNETKLLEISCNEVSLFKFPEYLLGSIKHIDMTYTFIQNVDDETFQGLRLESLKLVNNKLFDLSERSLSFMAHSLISLDISGNLFQSVPLESIKSIHTLSRLIAQRNHIQHLDANWGNLADSLRSLHLAENSISDISFNHDDRRHNISTSALSSTPLLIQAHHSINEQALNKQQSIKTFSKLRKLVWLDLSSNRIQHIGPSTLPKSIVTLDLSKNLITSISTALQEHLHDLRILYLRDNLLQKINDVRFQGLRSHLEKVDLSQNCIDELPRHLFNRSTHVKAINFDRNIITFVPDNAFSDMNILHLVLSFNYIAEIHANAFMTLENSLEYLDLERNFLKTIPTAIYSLNKLRYLYLTSNMISSIESLPASLKVLSLSSNNFYHIPNEVLINCTELSYLNMGYNRITSIKPSTFDGWGGEVQTLLLRNNKIGDLKYGAFSGLDSIKEISMSFNDIHYVHPLVFENVSRTLKILELSFSIYSEDYPQEAISLCTELMWLGLDNNNLKIIPDNSLSTLYELTYINLSFNRLTLIPVRLFMADIHRNLLEIDLSYNAIEKITSHTFSGLELLQLINLSSNKIKCIERFSFHNLPYLTYIDLTHNQLRNLSESIFEFLPNLLSIDLMFNNLVTFSLRCFKHVSNSTTPMSINISNNGINHFDGELSTYLYIYTLDASNNQLSDSQAFKNIGYSLRILYLNGNNLSTLGNHAFGDLPLLEVLNVAHNNITTLRRRSFQGLSNLQELDLSYNHIELLQVEQFSNLLRLRYLRLNGNRLKGLPRDVFQNTRIEFLDLSHNFLSVWPVLSFSDIGFTLRCVHINFNLIEYLDSTMYMNTQYMTELHLSNNQLKVLPDNTFSILHNLTSLDLSYNPLITTNFKELLLNIPQLRFLNLKSTGLFTIPMLYLNHLIELDISKNQIHDIDSLVDMKYLSKLIISDNKIYNITTLTRNLPPTIRFLDISRNPIRKISSHDFTSIRRLEHLVIEDIKISNSDAFIKLHNLKTLRISSQHNFSEIISKLRGLREIYLTIYEHRFDDKYFGKLLPNTKLNVIEISGHKLKSISPNAFHGLVRNVNLKIRIHKTMISDLPANLFYALRHIPKLSIDLIDNKLSRFMGDVFYPNASAWDAVGTKSIIGGINTGNRNALICDCDHVWYGHWLRRWLRESAQVNVVSKDEAKKMLKRARESTCIEATSGKRMPFLEVFPEDLLCHASALSSLAITLRLKYFILHFSAITILICKTFFVHM</sequence>
<protein>
    <recommendedName>
        <fullName evidence="6">Chaoptin</fullName>
    </recommendedName>
</protein>
<keyword evidence="3" id="KW-0472">Membrane</keyword>
<evidence type="ECO:0000313" key="5">
    <source>
        <dbReference type="Proteomes" id="UP001153620"/>
    </source>
</evidence>
<evidence type="ECO:0000313" key="4">
    <source>
        <dbReference type="EMBL" id="CAG9800282.1"/>
    </source>
</evidence>
<dbReference type="PRINTS" id="PR00019">
    <property type="entry name" value="LEURICHRPT"/>
</dbReference>
<dbReference type="InterPro" id="IPR032675">
    <property type="entry name" value="LRR_dom_sf"/>
</dbReference>
<reference evidence="4" key="1">
    <citation type="submission" date="2022-01" db="EMBL/GenBank/DDBJ databases">
        <authorList>
            <person name="King R."/>
        </authorList>
    </citation>
    <scope>NUCLEOTIDE SEQUENCE</scope>
</reference>
<evidence type="ECO:0000256" key="1">
    <source>
        <dbReference type="ARBA" id="ARBA00022614"/>
    </source>
</evidence>
<accession>A0A9N9RN00</accession>
<keyword evidence="1" id="KW-0433">Leucine-rich repeat</keyword>
<dbReference type="SMART" id="SM00364">
    <property type="entry name" value="LRR_BAC"/>
    <property type="match status" value="11"/>
</dbReference>
<name>A0A9N9RN00_9DIPT</name>
<dbReference type="InterPro" id="IPR050333">
    <property type="entry name" value="SLRP"/>
</dbReference>
<keyword evidence="5" id="KW-1185">Reference proteome</keyword>
<evidence type="ECO:0000256" key="2">
    <source>
        <dbReference type="ARBA" id="ARBA00022737"/>
    </source>
</evidence>
<keyword evidence="2" id="KW-0677">Repeat</keyword>